<proteinExistence type="predicted"/>
<dbReference type="AlphaFoldDB" id="A0A6F8ZJN0"/>
<evidence type="ECO:0000313" key="4">
    <source>
        <dbReference type="Proteomes" id="UP000503399"/>
    </source>
</evidence>
<gene>
    <name evidence="3" type="ORF">R50_2506</name>
</gene>
<dbReference type="PANTHER" id="PTHR46066">
    <property type="entry name" value="CHITINASE DOMAIN-CONTAINING PROTEIN 1 FAMILY MEMBER"/>
    <property type="match status" value="1"/>
</dbReference>
<dbReference type="GO" id="GO:0008061">
    <property type="term" value="F:chitin binding"/>
    <property type="evidence" value="ECO:0007669"/>
    <property type="project" value="InterPro"/>
</dbReference>
<dbReference type="InterPro" id="IPR011583">
    <property type="entry name" value="Chitinase_II/V-like_cat"/>
</dbReference>
<dbReference type="SMART" id="SM00636">
    <property type="entry name" value="Glyco_18"/>
    <property type="match status" value="1"/>
</dbReference>
<sequence length="376" mass="40919">MLRTWEPPVTRLRAGGRLRRLWPAGWAAAVLMALGGALAFRGPLARAVTTVDRLLLPPAPRAAAVRTPAPPADGLPPALVLGYYYNPGHTANGVALLSRYVPVLNGIIPFWYTIHRNGSISGRTDPRVLELAQHHDLWTFALVSNMGGPAVYAALLGNPGAEQRAIDNLLTLVEVNGYDGVNLDWEAISPADRQAFTAFVGRLAQTFHRHGYYVTLSVPAETASQPANPWTGAYSYRQLGREADLLMIMAYDQHYPGSAPGPIASPAWVRQVLNYAVRRVPPAKIILGIPGYGYNWSGSGGAQAVTYGQALSLKGQHDSGGGNHFTYVQDGVVHTVWFENSASFLSKIHLVTGYELRGIALWRLGIEDPRIWNFLQ</sequence>
<dbReference type="PROSITE" id="PS51910">
    <property type="entry name" value="GH18_2"/>
    <property type="match status" value="1"/>
</dbReference>
<evidence type="ECO:0000256" key="1">
    <source>
        <dbReference type="SAM" id="Phobius"/>
    </source>
</evidence>
<keyword evidence="1" id="KW-0812">Transmembrane</keyword>
<reference evidence="3 4" key="1">
    <citation type="submission" date="2020-02" db="EMBL/GenBank/DDBJ databases">
        <authorList>
            <person name="Hogendoorn C."/>
        </authorList>
    </citation>
    <scope>NUCLEOTIDE SEQUENCE [LARGE SCALE GENOMIC DNA]</scope>
    <source>
        <strain evidence="3">R501</strain>
    </source>
</reference>
<dbReference type="EMBL" id="LR778114">
    <property type="protein sequence ID" value="CAB1129998.1"/>
    <property type="molecule type" value="Genomic_DNA"/>
</dbReference>
<accession>A0A6F8ZJN0</accession>
<dbReference type="Proteomes" id="UP000503399">
    <property type="component" value="Chromosome"/>
</dbReference>
<dbReference type="InterPro" id="IPR017853">
    <property type="entry name" value="GH"/>
</dbReference>
<feature type="transmembrane region" description="Helical" evidence="1">
    <location>
        <begin position="21"/>
        <end position="40"/>
    </location>
</feature>
<evidence type="ECO:0000259" key="2">
    <source>
        <dbReference type="PROSITE" id="PS51910"/>
    </source>
</evidence>
<feature type="domain" description="GH18" evidence="2">
    <location>
        <begin position="78"/>
        <end position="376"/>
    </location>
</feature>
<dbReference type="KEGG" id="hfv:R50_2506"/>
<organism evidence="3 4">
    <name type="scientific">Candidatus Hydrogenisulfobacillus filiaventi</name>
    <dbReference type="NCBI Taxonomy" id="2707344"/>
    <lineage>
        <taxon>Bacteria</taxon>
        <taxon>Bacillati</taxon>
        <taxon>Bacillota</taxon>
        <taxon>Clostridia</taxon>
        <taxon>Eubacteriales</taxon>
        <taxon>Clostridiales Family XVII. Incertae Sedis</taxon>
        <taxon>Candidatus Hydrogenisulfobacillus</taxon>
    </lineage>
</organism>
<dbReference type="SUPFAM" id="SSF51445">
    <property type="entry name" value="(Trans)glycosidases"/>
    <property type="match status" value="1"/>
</dbReference>
<dbReference type="GO" id="GO:0005975">
    <property type="term" value="P:carbohydrate metabolic process"/>
    <property type="evidence" value="ECO:0007669"/>
    <property type="project" value="InterPro"/>
</dbReference>
<keyword evidence="1" id="KW-1133">Transmembrane helix</keyword>
<keyword evidence="1" id="KW-0472">Membrane</keyword>
<dbReference type="Pfam" id="PF00704">
    <property type="entry name" value="Glyco_hydro_18"/>
    <property type="match status" value="1"/>
</dbReference>
<dbReference type="InterPro" id="IPR001223">
    <property type="entry name" value="Glyco_hydro18_cat"/>
</dbReference>
<keyword evidence="4" id="KW-1185">Reference proteome</keyword>
<evidence type="ECO:0000313" key="3">
    <source>
        <dbReference type="EMBL" id="CAB1129998.1"/>
    </source>
</evidence>
<dbReference type="Gene3D" id="3.10.50.10">
    <property type="match status" value="1"/>
</dbReference>
<protein>
    <submittedName>
        <fullName evidence="3">Glyco_18 domain-containing protein</fullName>
    </submittedName>
</protein>
<dbReference type="Gene3D" id="3.20.20.80">
    <property type="entry name" value="Glycosidases"/>
    <property type="match status" value="1"/>
</dbReference>
<name>A0A6F8ZJN0_9FIRM</name>
<dbReference type="InterPro" id="IPR029070">
    <property type="entry name" value="Chitinase_insertion_sf"/>
</dbReference>
<dbReference type="PANTHER" id="PTHR46066:SF2">
    <property type="entry name" value="CHITINASE DOMAIN-CONTAINING PROTEIN 1"/>
    <property type="match status" value="1"/>
</dbReference>